<feature type="domain" description="DUF4371" evidence="2">
    <location>
        <begin position="1"/>
        <end position="46"/>
    </location>
</feature>
<feature type="non-terminal residue" evidence="3">
    <location>
        <position position="1"/>
    </location>
</feature>
<comment type="caution">
    <text evidence="3">The sequence shown here is derived from an EMBL/GenBank/DDBJ whole genome shotgun (WGS) entry which is preliminary data.</text>
</comment>
<dbReference type="InterPro" id="IPR025398">
    <property type="entry name" value="DUF4371"/>
</dbReference>
<feature type="non-terminal residue" evidence="3">
    <location>
        <position position="137"/>
    </location>
</feature>
<name>A0A8T1ZKU4_9BRAS</name>
<keyword evidence="4" id="KW-1185">Reference proteome</keyword>
<dbReference type="GO" id="GO:0046983">
    <property type="term" value="F:protein dimerization activity"/>
    <property type="evidence" value="ECO:0007669"/>
    <property type="project" value="InterPro"/>
</dbReference>
<evidence type="ECO:0000259" key="2">
    <source>
        <dbReference type="Pfam" id="PF14291"/>
    </source>
</evidence>
<proteinExistence type="predicted"/>
<dbReference type="Proteomes" id="UP000694240">
    <property type="component" value="Chromosome 10"/>
</dbReference>
<organism evidence="3 4">
    <name type="scientific">Arabidopsis thaliana x Arabidopsis arenosa</name>
    <dbReference type="NCBI Taxonomy" id="1240361"/>
    <lineage>
        <taxon>Eukaryota</taxon>
        <taxon>Viridiplantae</taxon>
        <taxon>Streptophyta</taxon>
        <taxon>Embryophyta</taxon>
        <taxon>Tracheophyta</taxon>
        <taxon>Spermatophyta</taxon>
        <taxon>Magnoliopsida</taxon>
        <taxon>eudicotyledons</taxon>
        <taxon>Gunneridae</taxon>
        <taxon>Pentapetalae</taxon>
        <taxon>rosids</taxon>
        <taxon>malvids</taxon>
        <taxon>Brassicales</taxon>
        <taxon>Brassicaceae</taxon>
        <taxon>Camelineae</taxon>
        <taxon>Arabidopsis</taxon>
    </lineage>
</organism>
<sequence>QGLPFRRHDETEESVNKGNFLELLKYTADQNEVRQLHKFRDGGWNSLMIKVSSFCEKHDIEKLNMEEDFVDSRKPRKKTGITNVHHYKVETRKHMSYPLVYRLLKLILILPVVTATVERCFSAMIDCEDRSAQPDWR</sequence>
<protein>
    <recommendedName>
        <fullName evidence="5">HAT C-terminal dimerisation domain-containing protein</fullName>
    </recommendedName>
</protein>
<evidence type="ECO:0008006" key="5">
    <source>
        <dbReference type="Google" id="ProtNLM"/>
    </source>
</evidence>
<gene>
    <name evidence="3" type="ORF">ISN45_Aa05g009300</name>
</gene>
<dbReference type="InterPro" id="IPR055298">
    <property type="entry name" value="AtLOH3-like"/>
</dbReference>
<dbReference type="EMBL" id="JAEFBK010000010">
    <property type="protein sequence ID" value="KAG7559333.1"/>
    <property type="molecule type" value="Genomic_DNA"/>
</dbReference>
<dbReference type="AlphaFoldDB" id="A0A8T1ZKU4"/>
<accession>A0A8T1ZKU4</accession>
<dbReference type="Pfam" id="PF14291">
    <property type="entry name" value="DUF4371"/>
    <property type="match status" value="1"/>
</dbReference>
<evidence type="ECO:0000259" key="1">
    <source>
        <dbReference type="Pfam" id="PF05699"/>
    </source>
</evidence>
<dbReference type="PANTHER" id="PTHR11697">
    <property type="entry name" value="GENERAL TRANSCRIPTION FACTOR 2-RELATED ZINC FINGER PROTEIN"/>
    <property type="match status" value="1"/>
</dbReference>
<dbReference type="InterPro" id="IPR008906">
    <property type="entry name" value="HATC_C_dom"/>
</dbReference>
<feature type="domain" description="HAT C-terminal dimerisation" evidence="1">
    <location>
        <begin position="85"/>
        <end position="124"/>
    </location>
</feature>
<evidence type="ECO:0000313" key="3">
    <source>
        <dbReference type="EMBL" id="KAG7559333.1"/>
    </source>
</evidence>
<reference evidence="3 4" key="1">
    <citation type="submission" date="2020-12" db="EMBL/GenBank/DDBJ databases">
        <title>Concerted genomic and epigenomic changes stabilize Arabidopsis allopolyploids.</title>
        <authorList>
            <person name="Chen Z."/>
        </authorList>
    </citation>
    <scope>NUCLEOTIDE SEQUENCE [LARGE SCALE GENOMIC DNA]</scope>
    <source>
        <strain evidence="3">Allo738</strain>
        <tissue evidence="3">Leaf</tissue>
    </source>
</reference>
<dbReference type="Pfam" id="PF05699">
    <property type="entry name" value="Dimer_Tnp_hAT"/>
    <property type="match status" value="1"/>
</dbReference>
<dbReference type="PANTHER" id="PTHR11697:SF230">
    <property type="entry name" value="ZINC FINGER, MYM DOMAIN CONTAINING 1"/>
    <property type="match status" value="1"/>
</dbReference>
<evidence type="ECO:0000313" key="4">
    <source>
        <dbReference type="Proteomes" id="UP000694240"/>
    </source>
</evidence>